<evidence type="ECO:0000256" key="4">
    <source>
        <dbReference type="PIRNR" id="PIRNR016020"/>
    </source>
</evidence>
<evidence type="ECO:0000256" key="1">
    <source>
        <dbReference type="ARBA" id="ARBA00001096"/>
    </source>
</evidence>
<dbReference type="EC" id="5.1.3.15" evidence="4"/>
<gene>
    <name evidence="6" type="ORF">EES38_07940</name>
</gene>
<dbReference type="Proteomes" id="UP000281112">
    <property type="component" value="Unassembled WGS sequence"/>
</dbReference>
<dbReference type="InterPro" id="IPR011013">
    <property type="entry name" value="Gal_mutarotase_sf_dom"/>
</dbReference>
<evidence type="ECO:0000256" key="2">
    <source>
        <dbReference type="ARBA" id="ARBA00005866"/>
    </source>
</evidence>
<feature type="active site" evidence="5">
    <location>
        <position position="265"/>
    </location>
</feature>
<evidence type="ECO:0000256" key="3">
    <source>
        <dbReference type="ARBA" id="ARBA00023235"/>
    </source>
</evidence>
<protein>
    <recommendedName>
        <fullName evidence="4">Putative glucose-6-phosphate 1-epimerase</fullName>
        <ecNumber evidence="4">5.1.3.15</ecNumber>
    </recommendedName>
</protein>
<dbReference type="InterPro" id="IPR025532">
    <property type="entry name" value="G6P_1-epimerase"/>
</dbReference>
<keyword evidence="3 4" id="KW-0413">Isomerase</keyword>
<dbReference type="GO" id="GO:0005975">
    <property type="term" value="P:carbohydrate metabolic process"/>
    <property type="evidence" value="ECO:0007669"/>
    <property type="project" value="InterPro"/>
</dbReference>
<name>A0A3N9U559_9VIBR</name>
<dbReference type="InterPro" id="IPR014718">
    <property type="entry name" value="GH-type_carb-bd"/>
</dbReference>
<proteinExistence type="inferred from homology"/>
<evidence type="ECO:0000313" key="6">
    <source>
        <dbReference type="EMBL" id="RQW63176.1"/>
    </source>
</evidence>
<dbReference type="GO" id="GO:0047938">
    <property type="term" value="F:glucose-6-phosphate 1-epimerase activity"/>
    <property type="evidence" value="ECO:0007669"/>
    <property type="project" value="UniProtKB-UniRule"/>
</dbReference>
<dbReference type="SUPFAM" id="SSF74650">
    <property type="entry name" value="Galactose mutarotase-like"/>
    <property type="match status" value="1"/>
</dbReference>
<sequence>MELQSLPAISVLSDSISVVQVDQVKVLRIYHEKATAAISLFGAHIISFQPKGQKECLFMSKQAKFDGKTALRGGIPLCWPWFARLAEPSHGFARITEWQLVEHRENEDGVILTLRLEHNEETRHIWPYEFAVSITIEITNSLSVSLSIKNTDERPWTFSGALHSYLNVGDIEKTQTKGLGIHYLDSLQSGKECVGEETLVLTDTIDRVYTQPDPVITVHDEEWDRTLVVKNGGDNSAVAWNPWQAGAKGMSDMNDDGFKHMLCVESTLYSNCLSAGQTLQPGETYTLSTNIAAK</sequence>
<evidence type="ECO:0000256" key="5">
    <source>
        <dbReference type="PIRSR" id="PIRSR016020-1"/>
    </source>
</evidence>
<evidence type="ECO:0000313" key="7">
    <source>
        <dbReference type="Proteomes" id="UP000281112"/>
    </source>
</evidence>
<accession>A0A3N9U559</accession>
<dbReference type="PIRSF" id="PIRSF016020">
    <property type="entry name" value="PHexose_mutarotase"/>
    <property type="match status" value="1"/>
</dbReference>
<dbReference type="CDD" id="cd09020">
    <property type="entry name" value="D-hex-6-P-epi_like"/>
    <property type="match status" value="1"/>
</dbReference>
<dbReference type="EMBL" id="RJVQ01000003">
    <property type="protein sequence ID" value="RQW63176.1"/>
    <property type="molecule type" value="Genomic_DNA"/>
</dbReference>
<dbReference type="RefSeq" id="WP_124936645.1">
    <property type="nucleotide sequence ID" value="NZ_RJVQ01000003.1"/>
</dbReference>
<comment type="catalytic activity">
    <reaction evidence="1">
        <text>alpha-D-glucose 6-phosphate = beta-D-glucose 6-phosphate</text>
        <dbReference type="Rhea" id="RHEA:16249"/>
        <dbReference type="ChEBI" id="CHEBI:58225"/>
        <dbReference type="ChEBI" id="CHEBI:58247"/>
        <dbReference type="EC" id="5.1.3.15"/>
    </reaction>
</comment>
<dbReference type="GO" id="GO:0030246">
    <property type="term" value="F:carbohydrate binding"/>
    <property type="evidence" value="ECO:0007669"/>
    <property type="project" value="UniProtKB-UniRule"/>
</dbReference>
<organism evidence="6 7">
    <name type="scientific">Vibrio viridaestus</name>
    <dbReference type="NCBI Taxonomy" id="2487322"/>
    <lineage>
        <taxon>Bacteria</taxon>
        <taxon>Pseudomonadati</taxon>
        <taxon>Pseudomonadota</taxon>
        <taxon>Gammaproteobacteria</taxon>
        <taxon>Vibrionales</taxon>
        <taxon>Vibrionaceae</taxon>
        <taxon>Vibrio</taxon>
    </lineage>
</organism>
<dbReference type="Gene3D" id="2.70.98.10">
    <property type="match status" value="1"/>
</dbReference>
<dbReference type="AlphaFoldDB" id="A0A3N9U559"/>
<keyword evidence="7" id="KW-1185">Reference proteome</keyword>
<comment type="caution">
    <text evidence="6">The sequence shown here is derived from an EMBL/GenBank/DDBJ whole genome shotgun (WGS) entry which is preliminary data.</text>
</comment>
<dbReference type="Pfam" id="PF01263">
    <property type="entry name" value="Aldose_epim"/>
    <property type="match status" value="1"/>
</dbReference>
<dbReference type="InterPro" id="IPR008183">
    <property type="entry name" value="Aldose_1/G6P_1-epimerase"/>
</dbReference>
<dbReference type="PANTHER" id="PTHR11122:SF13">
    <property type="entry name" value="GLUCOSE-6-PHOSPHATE 1-EPIMERASE"/>
    <property type="match status" value="1"/>
</dbReference>
<dbReference type="PANTHER" id="PTHR11122">
    <property type="entry name" value="APOSPORY-ASSOCIATED PROTEIN C-RELATED"/>
    <property type="match status" value="1"/>
</dbReference>
<feature type="active site" evidence="5">
    <location>
        <position position="163"/>
    </location>
</feature>
<comment type="similarity">
    <text evidence="2 4">Belongs to the glucose-6-phosphate 1-epimerase family.</text>
</comment>
<reference evidence="6 7" key="1">
    <citation type="submission" date="2018-11" db="EMBL/GenBank/DDBJ databases">
        <title>Vibrio LJC006 sp. nov., isolated from seawater during the bloom of the enteromorpha.</title>
        <authorList>
            <person name="Liang J."/>
        </authorList>
    </citation>
    <scope>NUCLEOTIDE SEQUENCE [LARGE SCALE GENOMIC DNA]</scope>
    <source>
        <strain evidence="6 7">LJC006</strain>
    </source>
</reference>
<dbReference type="OrthoDB" id="9790727at2"/>